<dbReference type="Gene3D" id="1.10.287.130">
    <property type="match status" value="1"/>
</dbReference>
<dbReference type="PANTHER" id="PTHR45436:SF15">
    <property type="entry name" value="SENSOR HISTIDINE KINASE CUSS"/>
    <property type="match status" value="1"/>
</dbReference>
<reference evidence="16" key="1">
    <citation type="journal article" date="2019" name="Int. J. Syst. Evol. Microbiol.">
        <title>The Global Catalogue of Microorganisms (GCM) 10K type strain sequencing project: providing services to taxonomists for standard genome sequencing and annotation.</title>
        <authorList>
            <consortium name="The Broad Institute Genomics Platform"/>
            <consortium name="The Broad Institute Genome Sequencing Center for Infectious Disease"/>
            <person name="Wu L."/>
            <person name="Ma J."/>
        </authorList>
    </citation>
    <scope>NUCLEOTIDE SEQUENCE [LARGE SCALE GENOMIC DNA]</scope>
    <source>
        <strain evidence="16">YIM 94188</strain>
    </source>
</reference>
<comment type="catalytic activity">
    <reaction evidence="1">
        <text>ATP + protein L-histidine = ADP + protein N-phospho-L-histidine.</text>
        <dbReference type="EC" id="2.7.13.3"/>
    </reaction>
</comment>
<feature type="transmembrane region" description="Helical" evidence="12">
    <location>
        <begin position="195"/>
        <end position="213"/>
    </location>
</feature>
<dbReference type="PROSITE" id="PS50885">
    <property type="entry name" value="HAMP"/>
    <property type="match status" value="1"/>
</dbReference>
<dbReference type="PROSITE" id="PS50109">
    <property type="entry name" value="HIS_KIN"/>
    <property type="match status" value="1"/>
</dbReference>
<evidence type="ECO:0000256" key="1">
    <source>
        <dbReference type="ARBA" id="ARBA00000085"/>
    </source>
</evidence>
<feature type="domain" description="HAMP" evidence="14">
    <location>
        <begin position="216"/>
        <end position="268"/>
    </location>
</feature>
<dbReference type="InterPro" id="IPR003660">
    <property type="entry name" value="HAMP_dom"/>
</dbReference>
<evidence type="ECO:0000256" key="11">
    <source>
        <dbReference type="ARBA" id="ARBA00023136"/>
    </source>
</evidence>
<gene>
    <name evidence="15" type="ORF">ACFPQB_16350</name>
</gene>
<dbReference type="EMBL" id="JBHSNS010000009">
    <property type="protein sequence ID" value="MFC5730493.1"/>
    <property type="molecule type" value="Genomic_DNA"/>
</dbReference>
<dbReference type="SUPFAM" id="SSF47384">
    <property type="entry name" value="Homodimeric domain of signal transducing histidine kinase"/>
    <property type="match status" value="1"/>
</dbReference>
<proteinExistence type="predicted"/>
<dbReference type="CDD" id="cd06225">
    <property type="entry name" value="HAMP"/>
    <property type="match status" value="1"/>
</dbReference>
<comment type="subcellular location">
    <subcellularLocation>
        <location evidence="3">Cell membrane</location>
    </subcellularLocation>
    <subcellularLocation>
        <location evidence="2">Membrane</location>
        <topology evidence="2">Multi-pass membrane protein</topology>
    </subcellularLocation>
</comment>
<evidence type="ECO:0000256" key="5">
    <source>
        <dbReference type="ARBA" id="ARBA00022553"/>
    </source>
</evidence>
<dbReference type="GO" id="GO:0005524">
    <property type="term" value="F:ATP binding"/>
    <property type="evidence" value="ECO:0007669"/>
    <property type="project" value="UniProtKB-KW"/>
</dbReference>
<dbReference type="CDD" id="cd00082">
    <property type="entry name" value="HisKA"/>
    <property type="match status" value="1"/>
</dbReference>
<dbReference type="InterPro" id="IPR050428">
    <property type="entry name" value="TCS_sensor_his_kinase"/>
</dbReference>
<dbReference type="Gene3D" id="3.30.565.10">
    <property type="entry name" value="Histidine kinase-like ATPase, C-terminal domain"/>
    <property type="match status" value="1"/>
</dbReference>
<evidence type="ECO:0000256" key="2">
    <source>
        <dbReference type="ARBA" id="ARBA00004141"/>
    </source>
</evidence>
<dbReference type="Pfam" id="PF00672">
    <property type="entry name" value="HAMP"/>
    <property type="match status" value="1"/>
</dbReference>
<dbReference type="PANTHER" id="PTHR45436">
    <property type="entry name" value="SENSOR HISTIDINE KINASE YKOH"/>
    <property type="match status" value="1"/>
</dbReference>
<keyword evidence="16" id="KW-1185">Reference proteome</keyword>
<feature type="domain" description="Histidine kinase" evidence="13">
    <location>
        <begin position="276"/>
        <end position="487"/>
    </location>
</feature>
<dbReference type="CDD" id="cd00075">
    <property type="entry name" value="HATPase"/>
    <property type="match status" value="1"/>
</dbReference>
<comment type="caution">
    <text evidence="15">The sequence shown here is derived from an EMBL/GenBank/DDBJ whole genome shotgun (WGS) entry which is preliminary data.</text>
</comment>
<dbReference type="EC" id="2.7.13.3" evidence="4"/>
<dbReference type="InterPro" id="IPR004358">
    <property type="entry name" value="Sig_transdc_His_kin-like_C"/>
</dbReference>
<dbReference type="InterPro" id="IPR003661">
    <property type="entry name" value="HisK_dim/P_dom"/>
</dbReference>
<evidence type="ECO:0000256" key="3">
    <source>
        <dbReference type="ARBA" id="ARBA00004236"/>
    </source>
</evidence>
<feature type="transmembrane region" description="Helical" evidence="12">
    <location>
        <begin position="32"/>
        <end position="54"/>
    </location>
</feature>
<keyword evidence="7 12" id="KW-0812">Transmembrane</keyword>
<evidence type="ECO:0000256" key="8">
    <source>
        <dbReference type="ARBA" id="ARBA00022777"/>
    </source>
</evidence>
<evidence type="ECO:0000256" key="7">
    <source>
        <dbReference type="ARBA" id="ARBA00022692"/>
    </source>
</evidence>
<sequence>MTRTTGATTVTTEATTTDRRRRLPSLSVRLRITLTVAVLVTAALAGAGLIVHVVELGRIEQSVQREVEQELNEFLALQREGVDPTTGRPFDVESLLRRFLERNVPDDDELLVAWYDDQPRYQFPQPHQDDLPQNAAFQAAARPLVTAGGSTRIETERGEVRITSQPVTQGDQTGALLVVAYLDEDRAELNDTMRTYAIVALLSLFIVVGAAAWQSSRLLRPLRVLRETAEEIGGTDLSRRIPASGNDDITALTRTVNGMLARLEASFAGQRQFLDDAGHELRTPLTVLRGHLELLDLTDPAEVAETRPLLLDELDRMSRLVGDLILLAKSDRPDFLALEPSDPAALVTAVVTKARALGDREWVLELAPNGLPAELVVDGQRITQALLALADNAVKHTRPGGRVAIGATAVGATLRCWVHDDGPGVAPEDRVRIFQRFGRAVVPQGDDGFGLGLSIVTAIAHAHGGTAYLDPYTERGARFVMDLPAVRPAAATASTQEVRWPAS</sequence>
<dbReference type="InterPro" id="IPR003594">
    <property type="entry name" value="HATPase_dom"/>
</dbReference>
<dbReference type="SMART" id="SM00388">
    <property type="entry name" value="HisKA"/>
    <property type="match status" value="1"/>
</dbReference>
<evidence type="ECO:0000313" key="15">
    <source>
        <dbReference type="EMBL" id="MFC5730493.1"/>
    </source>
</evidence>
<keyword evidence="15" id="KW-0067">ATP-binding</keyword>
<evidence type="ECO:0000259" key="14">
    <source>
        <dbReference type="PROSITE" id="PS50885"/>
    </source>
</evidence>
<evidence type="ECO:0000256" key="9">
    <source>
        <dbReference type="ARBA" id="ARBA00022989"/>
    </source>
</evidence>
<dbReference type="Pfam" id="PF00512">
    <property type="entry name" value="HisKA"/>
    <property type="match status" value="1"/>
</dbReference>
<dbReference type="PRINTS" id="PR00344">
    <property type="entry name" value="BCTRLSENSOR"/>
</dbReference>
<organism evidence="15 16">
    <name type="scientific">Nocardioides vastitatis</name>
    <dbReference type="NCBI Taxonomy" id="2568655"/>
    <lineage>
        <taxon>Bacteria</taxon>
        <taxon>Bacillati</taxon>
        <taxon>Actinomycetota</taxon>
        <taxon>Actinomycetes</taxon>
        <taxon>Propionibacteriales</taxon>
        <taxon>Nocardioidaceae</taxon>
        <taxon>Nocardioides</taxon>
    </lineage>
</organism>
<accession>A0ABW0ZK95</accession>
<name>A0ABW0ZK95_9ACTN</name>
<dbReference type="InterPro" id="IPR005467">
    <property type="entry name" value="His_kinase_dom"/>
</dbReference>
<dbReference type="Proteomes" id="UP001596072">
    <property type="component" value="Unassembled WGS sequence"/>
</dbReference>
<keyword evidence="11 12" id="KW-0472">Membrane</keyword>
<evidence type="ECO:0000256" key="6">
    <source>
        <dbReference type="ARBA" id="ARBA00022679"/>
    </source>
</evidence>
<dbReference type="InterPro" id="IPR036097">
    <property type="entry name" value="HisK_dim/P_sf"/>
</dbReference>
<dbReference type="SUPFAM" id="SSF55874">
    <property type="entry name" value="ATPase domain of HSP90 chaperone/DNA topoisomerase II/histidine kinase"/>
    <property type="match status" value="1"/>
</dbReference>
<dbReference type="Gene3D" id="6.10.340.10">
    <property type="match status" value="1"/>
</dbReference>
<dbReference type="InterPro" id="IPR036890">
    <property type="entry name" value="HATPase_C_sf"/>
</dbReference>
<evidence type="ECO:0000256" key="10">
    <source>
        <dbReference type="ARBA" id="ARBA00023012"/>
    </source>
</evidence>
<keyword evidence="6" id="KW-0808">Transferase</keyword>
<keyword evidence="15" id="KW-0547">Nucleotide-binding</keyword>
<evidence type="ECO:0000259" key="13">
    <source>
        <dbReference type="PROSITE" id="PS50109"/>
    </source>
</evidence>
<protein>
    <recommendedName>
        <fullName evidence="4">histidine kinase</fullName>
        <ecNumber evidence="4">2.7.13.3</ecNumber>
    </recommendedName>
</protein>
<keyword evidence="5" id="KW-0597">Phosphoprotein</keyword>
<dbReference type="RefSeq" id="WP_136435917.1">
    <property type="nucleotide sequence ID" value="NZ_JBHSNS010000009.1"/>
</dbReference>
<dbReference type="SMART" id="SM00304">
    <property type="entry name" value="HAMP"/>
    <property type="match status" value="1"/>
</dbReference>
<dbReference type="SMART" id="SM00387">
    <property type="entry name" value="HATPase_c"/>
    <property type="match status" value="1"/>
</dbReference>
<evidence type="ECO:0000256" key="12">
    <source>
        <dbReference type="SAM" id="Phobius"/>
    </source>
</evidence>
<keyword evidence="9 12" id="KW-1133">Transmembrane helix</keyword>
<evidence type="ECO:0000313" key="16">
    <source>
        <dbReference type="Proteomes" id="UP001596072"/>
    </source>
</evidence>
<keyword evidence="8" id="KW-0418">Kinase</keyword>
<keyword evidence="10" id="KW-0902">Two-component regulatory system</keyword>
<dbReference type="Pfam" id="PF02518">
    <property type="entry name" value="HATPase_c"/>
    <property type="match status" value="1"/>
</dbReference>
<dbReference type="SUPFAM" id="SSF158472">
    <property type="entry name" value="HAMP domain-like"/>
    <property type="match status" value="1"/>
</dbReference>
<evidence type="ECO:0000256" key="4">
    <source>
        <dbReference type="ARBA" id="ARBA00012438"/>
    </source>
</evidence>